<organism evidence="2 4">
    <name type="scientific">Enterocloster clostridioformis</name>
    <dbReference type="NCBI Taxonomy" id="1531"/>
    <lineage>
        <taxon>Bacteria</taxon>
        <taxon>Bacillati</taxon>
        <taxon>Bacillota</taxon>
        <taxon>Clostridia</taxon>
        <taxon>Lachnospirales</taxon>
        <taxon>Lachnospiraceae</taxon>
        <taxon>Enterocloster</taxon>
    </lineage>
</organism>
<evidence type="ECO:0000313" key="4">
    <source>
        <dbReference type="Proteomes" id="UP000095512"/>
    </source>
</evidence>
<sequence length="78" mass="8472">MQNVCSCAKMDIRKALTTGVATSQTCKTGSPEYIGKEVAPMTAYEIISIFIGILALLMSFGSLIVAIIAFLDKRNKRK</sequence>
<keyword evidence="1" id="KW-1133">Transmembrane helix</keyword>
<evidence type="ECO:0000313" key="2">
    <source>
        <dbReference type="EMBL" id="CUQ26190.1"/>
    </source>
</evidence>
<dbReference type="EMBL" id="UAVW01000001">
    <property type="protein sequence ID" value="SQB04609.1"/>
    <property type="molecule type" value="Genomic_DNA"/>
</dbReference>
<proteinExistence type="predicted"/>
<feature type="transmembrane region" description="Helical" evidence="1">
    <location>
        <begin position="46"/>
        <end position="71"/>
    </location>
</feature>
<keyword evidence="1" id="KW-0812">Transmembrane</keyword>
<dbReference type="Proteomes" id="UP000251853">
    <property type="component" value="Unassembled WGS sequence"/>
</dbReference>
<keyword evidence="5" id="KW-1185">Reference proteome</keyword>
<evidence type="ECO:0000313" key="3">
    <source>
        <dbReference type="EMBL" id="SQB04609.1"/>
    </source>
</evidence>
<evidence type="ECO:0000313" key="5">
    <source>
        <dbReference type="Proteomes" id="UP000251853"/>
    </source>
</evidence>
<dbReference type="AlphaFoldDB" id="A0A174V2B5"/>
<gene>
    <name evidence="2" type="ORF">ERS852480_05281</name>
    <name evidence="3" type="ORF">NCTC11224_01027</name>
</gene>
<accession>A0A174V2B5</accession>
<evidence type="ECO:0000256" key="1">
    <source>
        <dbReference type="SAM" id="Phobius"/>
    </source>
</evidence>
<dbReference type="Proteomes" id="UP000095512">
    <property type="component" value="Unassembled WGS sequence"/>
</dbReference>
<dbReference type="EMBL" id="CZAB01000138">
    <property type="protein sequence ID" value="CUQ26190.1"/>
    <property type="molecule type" value="Genomic_DNA"/>
</dbReference>
<reference evidence="3 5" key="2">
    <citation type="submission" date="2018-06" db="EMBL/GenBank/DDBJ databases">
        <authorList>
            <consortium name="Pathogen Informatics"/>
            <person name="Doyle S."/>
        </authorList>
    </citation>
    <scope>NUCLEOTIDE SEQUENCE [LARGE SCALE GENOMIC DNA]</scope>
    <source>
        <strain evidence="3 5">NCTC11224</strain>
    </source>
</reference>
<reference evidence="2 4" key="1">
    <citation type="submission" date="2015-09" db="EMBL/GenBank/DDBJ databases">
        <authorList>
            <consortium name="Pathogen Informatics"/>
        </authorList>
    </citation>
    <scope>NUCLEOTIDE SEQUENCE [LARGE SCALE GENOMIC DNA]</scope>
    <source>
        <strain evidence="2 4">2789STDY5834865</strain>
    </source>
</reference>
<name>A0A174V2B5_9FIRM</name>
<keyword evidence="1" id="KW-0472">Membrane</keyword>
<evidence type="ECO:0008006" key="6">
    <source>
        <dbReference type="Google" id="ProtNLM"/>
    </source>
</evidence>
<protein>
    <recommendedName>
        <fullName evidence="6">Holin-like toxin</fullName>
    </recommendedName>
</protein>